<keyword evidence="4 12" id="KW-0479">Metal-binding</keyword>
<dbReference type="GO" id="GO:0055070">
    <property type="term" value="P:copper ion homeostasis"/>
    <property type="evidence" value="ECO:0007669"/>
    <property type="project" value="TreeGrafter"/>
</dbReference>
<feature type="compositionally biased region" description="Low complexity" evidence="13">
    <location>
        <begin position="74"/>
        <end position="88"/>
    </location>
</feature>
<feature type="transmembrane region" description="Helical" evidence="12">
    <location>
        <begin position="700"/>
        <end position="717"/>
    </location>
</feature>
<comment type="caution">
    <text evidence="15">The sequence shown here is derived from an EMBL/GenBank/DDBJ whole genome shotgun (WGS) entry which is preliminary data.</text>
</comment>
<dbReference type="PROSITE" id="PS00154">
    <property type="entry name" value="ATPASE_E1_E2"/>
    <property type="match status" value="1"/>
</dbReference>
<dbReference type="SUPFAM" id="SSF56784">
    <property type="entry name" value="HAD-like"/>
    <property type="match status" value="1"/>
</dbReference>
<name>A0A3M2L0Q7_9NOCA</name>
<evidence type="ECO:0000256" key="1">
    <source>
        <dbReference type="ARBA" id="ARBA00004651"/>
    </source>
</evidence>
<keyword evidence="3 12" id="KW-0812">Transmembrane</keyword>
<comment type="catalytic activity">
    <reaction evidence="10">
        <text>ATP + H2O = ADP + phosphate + H(+)</text>
        <dbReference type="Rhea" id="RHEA:13065"/>
        <dbReference type="ChEBI" id="CHEBI:15377"/>
        <dbReference type="ChEBI" id="CHEBI:15378"/>
        <dbReference type="ChEBI" id="CHEBI:30616"/>
        <dbReference type="ChEBI" id="CHEBI:43474"/>
        <dbReference type="ChEBI" id="CHEBI:456216"/>
    </reaction>
</comment>
<sequence>MSAPAPATIGIELEIGGMTCASCANRIERKLNKLDGVEATVNYATEKAKVTVPDGYDPALLIAEVEKTGYTAAVPKPAGPPAAAGPSGDEPDSELTSLRQRLIGAVALTVPVIATAMVPAFQFTNWQWASLTLAAPVIVWAAWPFHRAAWTNLKHGTATMDTLISMGTGAAFLWSLYALFLGTAGRPGMKHPFEFTLAPSDGAANIYLEAASGVTMFILAGRYFEKKSKRQAGAALRALLELGAKDVAVLRDGAEVKIGIDELRAGDEFVVRPGEKIATDGVVVAGTSAVDASMLTGESVPVEVGVGDAVTGATVNAGGRLVVRATRIGADTQLAQMAKLVEDAQTGKAEVQRLADTISGVFVPIVIAVAAGVLGAWLGAGFPVSAAFTAAVAVLVIACPCALGLATPTALLVGTGRGAQLGILIKGPEVLESTRTVDTVVLDKTGTVTTGKMTLVDVVAEPGTDRAEILRLAGALEDASEHPIAQAVAQGATQEVGALAVPEGFENIEGRGVQGIVDGHAVVVGREALLADWSQHLSPAVAAAKARAEGEGKTVVAVGWDGVARGILVVADTVKPTSAEAISGLKALGLTPVLLTGDNAAVARRIAAEVGIDQVVAEVLPTEKVDVVARLQREGKVVAMIGDGVNDAPALARADLGLAMGTGTDVAIEAADITLVRGDLRAAVDAIRLSRKTLGTIKGNLFWAFAYNVGAVPVAALGMLNPMLAGAAMAFSSVFVVGNSLRLRKFRSVTAQ</sequence>
<reference evidence="15 16" key="1">
    <citation type="submission" date="2018-10" db="EMBL/GenBank/DDBJ databases">
        <title>Isolation from cow dung.</title>
        <authorList>
            <person name="Ling L."/>
        </authorList>
    </citation>
    <scope>NUCLEOTIDE SEQUENCE [LARGE SCALE GENOMIC DNA]</scope>
    <source>
        <strain evidence="15 16">NEAU-LL90</strain>
    </source>
</reference>
<evidence type="ECO:0000256" key="2">
    <source>
        <dbReference type="ARBA" id="ARBA00006024"/>
    </source>
</evidence>
<feature type="transmembrane region" description="Helical" evidence="12">
    <location>
        <begin position="102"/>
        <end position="120"/>
    </location>
</feature>
<feature type="transmembrane region" description="Helical" evidence="12">
    <location>
        <begin position="126"/>
        <end position="143"/>
    </location>
</feature>
<dbReference type="InterPro" id="IPR008250">
    <property type="entry name" value="ATPase_P-typ_transduc_dom_A_sf"/>
</dbReference>
<feature type="domain" description="HMA" evidence="14">
    <location>
        <begin position="9"/>
        <end position="73"/>
    </location>
</feature>
<dbReference type="InterPro" id="IPR023299">
    <property type="entry name" value="ATPase_P-typ_cyto_dom_N"/>
</dbReference>
<comment type="subcellular location">
    <subcellularLocation>
        <location evidence="1">Cell membrane</location>
        <topology evidence="1">Multi-pass membrane protein</topology>
    </subcellularLocation>
</comment>
<proteinExistence type="inferred from homology"/>
<dbReference type="NCBIfam" id="TIGR01494">
    <property type="entry name" value="ATPase_P-type"/>
    <property type="match status" value="1"/>
</dbReference>
<dbReference type="Pfam" id="PF00702">
    <property type="entry name" value="Hydrolase"/>
    <property type="match status" value="1"/>
</dbReference>
<dbReference type="AlphaFoldDB" id="A0A3M2L0Q7"/>
<keyword evidence="5 12" id="KW-0547">Nucleotide-binding</keyword>
<feature type="transmembrane region" description="Helical" evidence="12">
    <location>
        <begin position="163"/>
        <end position="184"/>
    </location>
</feature>
<feature type="transmembrane region" description="Helical" evidence="12">
    <location>
        <begin position="386"/>
        <end position="413"/>
    </location>
</feature>
<dbReference type="RefSeq" id="WP_122189222.1">
    <property type="nucleotide sequence ID" value="NZ_RFFH01000007.1"/>
</dbReference>
<dbReference type="SUPFAM" id="SSF55008">
    <property type="entry name" value="HMA, heavy metal-associated domain"/>
    <property type="match status" value="1"/>
</dbReference>
<dbReference type="GO" id="GO:0016887">
    <property type="term" value="F:ATP hydrolysis activity"/>
    <property type="evidence" value="ECO:0007669"/>
    <property type="project" value="InterPro"/>
</dbReference>
<evidence type="ECO:0000256" key="4">
    <source>
        <dbReference type="ARBA" id="ARBA00022723"/>
    </source>
</evidence>
<feature type="transmembrane region" description="Helical" evidence="12">
    <location>
        <begin position="358"/>
        <end position="380"/>
    </location>
</feature>
<dbReference type="InterPro" id="IPR018303">
    <property type="entry name" value="ATPase_P-typ_P_site"/>
</dbReference>
<gene>
    <name evidence="15" type="ORF">EBN03_18045</name>
</gene>
<dbReference type="Proteomes" id="UP000279275">
    <property type="component" value="Unassembled WGS sequence"/>
</dbReference>
<evidence type="ECO:0000256" key="12">
    <source>
        <dbReference type="RuleBase" id="RU362081"/>
    </source>
</evidence>
<evidence type="ECO:0000256" key="8">
    <source>
        <dbReference type="ARBA" id="ARBA00022989"/>
    </source>
</evidence>
<dbReference type="OrthoDB" id="7059309at2"/>
<dbReference type="InterPro" id="IPR001757">
    <property type="entry name" value="P_typ_ATPase"/>
</dbReference>
<dbReference type="EMBL" id="RFFH01000007">
    <property type="protein sequence ID" value="RMI31272.1"/>
    <property type="molecule type" value="Genomic_DNA"/>
</dbReference>
<dbReference type="GO" id="GO:0005886">
    <property type="term" value="C:plasma membrane"/>
    <property type="evidence" value="ECO:0007669"/>
    <property type="project" value="UniProtKB-SubCell"/>
</dbReference>
<feature type="transmembrane region" description="Helical" evidence="12">
    <location>
        <begin position="723"/>
        <end position="741"/>
    </location>
</feature>
<keyword evidence="12" id="KW-1003">Cell membrane</keyword>
<keyword evidence="9 12" id="KW-0472">Membrane</keyword>
<dbReference type="InterPro" id="IPR044492">
    <property type="entry name" value="P_typ_ATPase_HD_dom"/>
</dbReference>
<dbReference type="InterPro" id="IPR059000">
    <property type="entry name" value="ATPase_P-type_domA"/>
</dbReference>
<keyword evidence="16" id="KW-1185">Reference proteome</keyword>
<keyword evidence="6 12" id="KW-0067">ATP-binding</keyword>
<dbReference type="CDD" id="cd00371">
    <property type="entry name" value="HMA"/>
    <property type="match status" value="1"/>
</dbReference>
<dbReference type="SFLD" id="SFLDG00002">
    <property type="entry name" value="C1.7:_P-type_atpase_like"/>
    <property type="match status" value="1"/>
</dbReference>
<dbReference type="InterPro" id="IPR017969">
    <property type="entry name" value="Heavy-metal-associated_CS"/>
</dbReference>
<accession>A0A3M2L0Q7</accession>
<evidence type="ECO:0000256" key="11">
    <source>
        <dbReference type="ARBA" id="ARBA00074171"/>
    </source>
</evidence>
<feature type="region of interest" description="Disordered" evidence="13">
    <location>
        <begin position="74"/>
        <end position="94"/>
    </location>
</feature>
<dbReference type="InterPro" id="IPR036412">
    <property type="entry name" value="HAD-like_sf"/>
</dbReference>
<dbReference type="InterPro" id="IPR027256">
    <property type="entry name" value="P-typ_ATPase_IB"/>
</dbReference>
<keyword evidence="8 12" id="KW-1133">Transmembrane helix</keyword>
<dbReference type="SFLD" id="SFLDS00003">
    <property type="entry name" value="Haloacid_Dehalogenase"/>
    <property type="match status" value="1"/>
</dbReference>
<dbReference type="InterPro" id="IPR036163">
    <property type="entry name" value="HMA_dom_sf"/>
</dbReference>
<dbReference type="Gene3D" id="3.40.50.1000">
    <property type="entry name" value="HAD superfamily/HAD-like"/>
    <property type="match status" value="1"/>
</dbReference>
<dbReference type="PANTHER" id="PTHR43520">
    <property type="entry name" value="ATP7, ISOFORM B"/>
    <property type="match status" value="1"/>
</dbReference>
<evidence type="ECO:0000256" key="3">
    <source>
        <dbReference type="ARBA" id="ARBA00022692"/>
    </source>
</evidence>
<dbReference type="SUPFAM" id="SSF81665">
    <property type="entry name" value="Calcium ATPase, transmembrane domain M"/>
    <property type="match status" value="1"/>
</dbReference>
<evidence type="ECO:0000256" key="10">
    <source>
        <dbReference type="ARBA" id="ARBA00049360"/>
    </source>
</evidence>
<dbReference type="FunFam" id="3.30.70.100:FF:000005">
    <property type="entry name" value="Copper-exporting P-type ATPase A"/>
    <property type="match status" value="1"/>
</dbReference>
<dbReference type="SFLD" id="SFLDF00027">
    <property type="entry name" value="p-type_atpase"/>
    <property type="match status" value="1"/>
</dbReference>
<dbReference type="SUPFAM" id="SSF81653">
    <property type="entry name" value="Calcium ATPase, transduction domain A"/>
    <property type="match status" value="1"/>
</dbReference>
<dbReference type="CDD" id="cd02094">
    <property type="entry name" value="P-type_ATPase_Cu-like"/>
    <property type="match status" value="1"/>
</dbReference>
<evidence type="ECO:0000313" key="15">
    <source>
        <dbReference type="EMBL" id="RMI31272.1"/>
    </source>
</evidence>
<dbReference type="PROSITE" id="PS01047">
    <property type="entry name" value="HMA_1"/>
    <property type="match status" value="1"/>
</dbReference>
<dbReference type="Gene3D" id="3.40.1110.10">
    <property type="entry name" value="Calcium-transporting ATPase, cytoplasmic domain N"/>
    <property type="match status" value="1"/>
</dbReference>
<dbReference type="FunFam" id="2.70.150.10:FF:000002">
    <property type="entry name" value="Copper-transporting ATPase 1, putative"/>
    <property type="match status" value="1"/>
</dbReference>
<dbReference type="GO" id="GO:0043682">
    <property type="term" value="F:P-type divalent copper transporter activity"/>
    <property type="evidence" value="ECO:0007669"/>
    <property type="project" value="TreeGrafter"/>
</dbReference>
<dbReference type="Gene3D" id="2.70.150.10">
    <property type="entry name" value="Calcium-transporting ATPase, cytoplasmic transduction domain A"/>
    <property type="match status" value="1"/>
</dbReference>
<dbReference type="GO" id="GO:0005507">
    <property type="term" value="F:copper ion binding"/>
    <property type="evidence" value="ECO:0007669"/>
    <property type="project" value="TreeGrafter"/>
</dbReference>
<dbReference type="PROSITE" id="PS01229">
    <property type="entry name" value="COF_2"/>
    <property type="match status" value="1"/>
</dbReference>
<comment type="similarity">
    <text evidence="2 12">Belongs to the cation transport ATPase (P-type) (TC 3.A.3) family. Type IB subfamily.</text>
</comment>
<evidence type="ECO:0000256" key="7">
    <source>
        <dbReference type="ARBA" id="ARBA00022967"/>
    </source>
</evidence>
<keyword evidence="7" id="KW-1278">Translocase</keyword>
<evidence type="ECO:0000256" key="6">
    <source>
        <dbReference type="ARBA" id="ARBA00022840"/>
    </source>
</evidence>
<dbReference type="PROSITE" id="PS50846">
    <property type="entry name" value="HMA_2"/>
    <property type="match status" value="1"/>
</dbReference>
<dbReference type="InterPro" id="IPR023298">
    <property type="entry name" value="ATPase_P-typ_TM_dom_sf"/>
</dbReference>
<dbReference type="Pfam" id="PF00403">
    <property type="entry name" value="HMA"/>
    <property type="match status" value="1"/>
</dbReference>
<dbReference type="GO" id="GO:0005524">
    <property type="term" value="F:ATP binding"/>
    <property type="evidence" value="ECO:0007669"/>
    <property type="project" value="UniProtKB-UniRule"/>
</dbReference>
<evidence type="ECO:0000313" key="16">
    <source>
        <dbReference type="Proteomes" id="UP000279275"/>
    </source>
</evidence>
<dbReference type="InterPro" id="IPR023214">
    <property type="entry name" value="HAD_sf"/>
</dbReference>
<protein>
    <recommendedName>
        <fullName evidence="11">Cation-transporting P-type ATPase B</fullName>
    </recommendedName>
</protein>
<evidence type="ECO:0000256" key="13">
    <source>
        <dbReference type="SAM" id="MobiDB-lite"/>
    </source>
</evidence>
<dbReference type="InterPro" id="IPR006121">
    <property type="entry name" value="HMA_dom"/>
</dbReference>
<dbReference type="Gene3D" id="3.30.70.100">
    <property type="match status" value="1"/>
</dbReference>
<organism evidence="15 16">
    <name type="scientific">Nocardia stercoris</name>
    <dbReference type="NCBI Taxonomy" id="2483361"/>
    <lineage>
        <taxon>Bacteria</taxon>
        <taxon>Bacillati</taxon>
        <taxon>Actinomycetota</taxon>
        <taxon>Actinomycetes</taxon>
        <taxon>Mycobacteriales</taxon>
        <taxon>Nocardiaceae</taxon>
        <taxon>Nocardia</taxon>
    </lineage>
</organism>
<dbReference type="NCBIfam" id="TIGR01525">
    <property type="entry name" value="ATPase-IB_hvy"/>
    <property type="match status" value="1"/>
</dbReference>
<dbReference type="NCBIfam" id="TIGR01511">
    <property type="entry name" value="ATPase-IB1_Cu"/>
    <property type="match status" value="1"/>
</dbReference>
<dbReference type="Pfam" id="PF00122">
    <property type="entry name" value="E1-E2_ATPase"/>
    <property type="match status" value="1"/>
</dbReference>
<evidence type="ECO:0000256" key="9">
    <source>
        <dbReference type="ARBA" id="ARBA00023136"/>
    </source>
</evidence>
<dbReference type="PANTHER" id="PTHR43520:SF8">
    <property type="entry name" value="P-TYPE CU(+) TRANSPORTER"/>
    <property type="match status" value="1"/>
</dbReference>
<evidence type="ECO:0000256" key="5">
    <source>
        <dbReference type="ARBA" id="ARBA00022741"/>
    </source>
</evidence>
<feature type="transmembrane region" description="Helical" evidence="12">
    <location>
        <begin position="204"/>
        <end position="224"/>
    </location>
</feature>
<dbReference type="PRINTS" id="PR00119">
    <property type="entry name" value="CATATPASE"/>
</dbReference>
<dbReference type="PRINTS" id="PR00120">
    <property type="entry name" value="HATPASE"/>
</dbReference>
<evidence type="ECO:0000259" key="14">
    <source>
        <dbReference type="PROSITE" id="PS50846"/>
    </source>
</evidence>